<proteinExistence type="predicted"/>
<accession>A0A7C8MYS6</accession>
<keyword evidence="3" id="KW-0949">S-adenosyl-L-methionine</keyword>
<evidence type="ECO:0000256" key="1">
    <source>
        <dbReference type="ARBA" id="ARBA00022603"/>
    </source>
</evidence>
<feature type="domain" description="O-methyltransferase C-terminal" evidence="4">
    <location>
        <begin position="257"/>
        <end position="406"/>
    </location>
</feature>
<keyword evidence="2" id="KW-0808">Transferase</keyword>
<dbReference type="PROSITE" id="PS51683">
    <property type="entry name" value="SAM_OMT_II"/>
    <property type="match status" value="1"/>
</dbReference>
<organism evidence="5 6">
    <name type="scientific">Xylaria multiplex</name>
    <dbReference type="NCBI Taxonomy" id="323545"/>
    <lineage>
        <taxon>Eukaryota</taxon>
        <taxon>Fungi</taxon>
        <taxon>Dikarya</taxon>
        <taxon>Ascomycota</taxon>
        <taxon>Pezizomycotina</taxon>
        <taxon>Sordariomycetes</taxon>
        <taxon>Xylariomycetidae</taxon>
        <taxon>Xylariales</taxon>
        <taxon>Xylariaceae</taxon>
        <taxon>Xylaria</taxon>
    </lineage>
</organism>
<dbReference type="AlphaFoldDB" id="A0A7C8MYS6"/>
<evidence type="ECO:0000313" key="5">
    <source>
        <dbReference type="EMBL" id="KAF2972751.1"/>
    </source>
</evidence>
<dbReference type="Pfam" id="PF00891">
    <property type="entry name" value="Methyltransf_2"/>
    <property type="match status" value="1"/>
</dbReference>
<dbReference type="InterPro" id="IPR029063">
    <property type="entry name" value="SAM-dependent_MTases_sf"/>
</dbReference>
<dbReference type="InParanoid" id="A0A7C8MYS6"/>
<sequence>MSPSRSIVELGDLVQSNTRSIHDLLNSASIPQPSLALGAPEQPLVYLGAIEECRAVLLEALDELRALVLGPRSYIFNTSIIAPSCLATFHSLYKFRIAQHVPLDHEISYAELGERCGLLEVDVRRIVRSAVALRIFEEDTIGFVRHNASSAVLSTKLGHDAVGFATDEYGRAATRYSESLERFPGSEKPGESPCAIANGTIGDSNAFTLIADDEPRVSRLANAMSFMTTVPETSMDHLLENVPWSPARGRNHGCPEIVVDVGGSRGTLMEALLRKYANIRKGIVQDLPEVTLRNTTEPKPEDLADKLVYQEYDFFTDQVVKDADVYIFRTIVHDWPDSYAVKILRNQIPALKPGAMILINDICMQPGTEKSKLASLGKCSYDLMVKMGLNAKERTEDEWRQLLASADERFKIQSIICPPCAVHSIIEIVWKG</sequence>
<dbReference type="InterPro" id="IPR036390">
    <property type="entry name" value="WH_DNA-bd_sf"/>
</dbReference>
<comment type="caution">
    <text evidence="5">The sequence shown here is derived from an EMBL/GenBank/DDBJ whole genome shotgun (WGS) entry which is preliminary data.</text>
</comment>
<reference evidence="5 6" key="1">
    <citation type="submission" date="2019-12" db="EMBL/GenBank/DDBJ databases">
        <title>Draft genome sequence of the ascomycete Xylaria multiplex DSM 110363.</title>
        <authorList>
            <person name="Buettner E."/>
            <person name="Kellner H."/>
        </authorList>
    </citation>
    <scope>NUCLEOTIDE SEQUENCE [LARGE SCALE GENOMIC DNA]</scope>
    <source>
        <strain evidence="5 6">DSM 110363</strain>
    </source>
</reference>
<dbReference type="Proteomes" id="UP000481858">
    <property type="component" value="Unassembled WGS sequence"/>
</dbReference>
<dbReference type="PANTHER" id="PTHR43712:SF12">
    <property type="entry name" value="STERIGMATOCYSTIN 8-O-METHYLTRANSFERASE"/>
    <property type="match status" value="1"/>
</dbReference>
<protein>
    <recommendedName>
        <fullName evidence="4">O-methyltransferase C-terminal domain-containing protein</fullName>
    </recommendedName>
</protein>
<dbReference type="GO" id="GO:0032259">
    <property type="term" value="P:methylation"/>
    <property type="evidence" value="ECO:0007669"/>
    <property type="project" value="UniProtKB-KW"/>
</dbReference>
<evidence type="ECO:0000256" key="2">
    <source>
        <dbReference type="ARBA" id="ARBA00022679"/>
    </source>
</evidence>
<dbReference type="Gene3D" id="1.10.10.10">
    <property type="entry name" value="Winged helix-like DNA-binding domain superfamily/Winged helix DNA-binding domain"/>
    <property type="match status" value="1"/>
</dbReference>
<evidence type="ECO:0000259" key="4">
    <source>
        <dbReference type="Pfam" id="PF00891"/>
    </source>
</evidence>
<keyword evidence="1" id="KW-0489">Methyltransferase</keyword>
<evidence type="ECO:0000313" key="6">
    <source>
        <dbReference type="Proteomes" id="UP000481858"/>
    </source>
</evidence>
<dbReference type="InterPro" id="IPR036388">
    <property type="entry name" value="WH-like_DNA-bd_sf"/>
</dbReference>
<dbReference type="InterPro" id="IPR016461">
    <property type="entry name" value="COMT-like"/>
</dbReference>
<dbReference type="InterPro" id="IPR001077">
    <property type="entry name" value="COMT_C"/>
</dbReference>
<keyword evidence="6" id="KW-1185">Reference proteome</keyword>
<dbReference type="Gene3D" id="3.40.50.150">
    <property type="entry name" value="Vaccinia Virus protein VP39"/>
    <property type="match status" value="1"/>
</dbReference>
<evidence type="ECO:0000256" key="3">
    <source>
        <dbReference type="ARBA" id="ARBA00022691"/>
    </source>
</evidence>
<dbReference type="SUPFAM" id="SSF53335">
    <property type="entry name" value="S-adenosyl-L-methionine-dependent methyltransferases"/>
    <property type="match status" value="1"/>
</dbReference>
<name>A0A7C8MYS6_9PEZI</name>
<dbReference type="PANTHER" id="PTHR43712">
    <property type="entry name" value="PUTATIVE (AFU_ORTHOLOGUE AFUA_4G14580)-RELATED"/>
    <property type="match status" value="1"/>
</dbReference>
<dbReference type="OrthoDB" id="2410195at2759"/>
<dbReference type="GO" id="GO:0008171">
    <property type="term" value="F:O-methyltransferase activity"/>
    <property type="evidence" value="ECO:0007669"/>
    <property type="project" value="InterPro"/>
</dbReference>
<dbReference type="SUPFAM" id="SSF46785">
    <property type="entry name" value="Winged helix' DNA-binding domain"/>
    <property type="match status" value="1"/>
</dbReference>
<gene>
    <name evidence="5" type="ORF">GQX73_g788</name>
</gene>
<dbReference type="EMBL" id="WUBL01000004">
    <property type="protein sequence ID" value="KAF2972751.1"/>
    <property type="molecule type" value="Genomic_DNA"/>
</dbReference>